<evidence type="ECO:0000313" key="2">
    <source>
        <dbReference type="EMBL" id="SDY00721.1"/>
    </source>
</evidence>
<sequence>MATTMPDITVIRPNGSPESALEGTELAATADEVRLLGFPKTLFEFDVGIERRFLADRETTLSVTVDLLTGTCRKNDTYPDLQPRTLSSTSLLNPRVDRDAAADTAHTFVRRTITQTYTTFTAPRIDPVREETVFKLFWVVPSPSSSTVTVIDTITNRLVAEDVELDAFTDDPSIE</sequence>
<name>A0A1H3GBS8_9EURY</name>
<dbReference type="Proteomes" id="UP000199079">
    <property type="component" value="Unassembled WGS sequence"/>
</dbReference>
<protein>
    <submittedName>
        <fullName evidence="2">Uncharacterized protein</fullName>
    </submittedName>
</protein>
<organism evidence="2 3">
    <name type="scientific">Halopenitus persicus</name>
    <dbReference type="NCBI Taxonomy" id="1048396"/>
    <lineage>
        <taxon>Archaea</taxon>
        <taxon>Methanobacteriati</taxon>
        <taxon>Methanobacteriota</taxon>
        <taxon>Stenosarchaea group</taxon>
        <taxon>Halobacteria</taxon>
        <taxon>Halobacteriales</taxon>
        <taxon>Haloferacaceae</taxon>
        <taxon>Halopenitus</taxon>
    </lineage>
</organism>
<evidence type="ECO:0000256" key="1">
    <source>
        <dbReference type="SAM" id="MobiDB-lite"/>
    </source>
</evidence>
<reference evidence="3" key="1">
    <citation type="submission" date="2016-10" db="EMBL/GenBank/DDBJ databases">
        <authorList>
            <person name="Varghese N."/>
            <person name="Submissions S."/>
        </authorList>
    </citation>
    <scope>NUCLEOTIDE SEQUENCE [LARGE SCALE GENOMIC DNA]</scope>
    <source>
        <strain evidence="3">DC30,IBRC 10041,KCTC 4046</strain>
    </source>
</reference>
<proteinExistence type="predicted"/>
<keyword evidence="3" id="KW-1185">Reference proteome</keyword>
<dbReference type="AlphaFoldDB" id="A0A1H3GBS8"/>
<dbReference type="EMBL" id="FNPC01000002">
    <property type="protein sequence ID" value="SDY00721.1"/>
    <property type="molecule type" value="Genomic_DNA"/>
</dbReference>
<accession>A0A1H3GBS8</accession>
<evidence type="ECO:0000313" key="3">
    <source>
        <dbReference type="Proteomes" id="UP000199079"/>
    </source>
</evidence>
<feature type="region of interest" description="Disordered" evidence="1">
    <location>
        <begin position="1"/>
        <end position="20"/>
    </location>
</feature>
<gene>
    <name evidence="2" type="ORF">SAMN05216564_102409</name>
</gene>